<dbReference type="EMBL" id="DVJQ01000010">
    <property type="protein sequence ID" value="HIS73594.1"/>
    <property type="molecule type" value="Genomic_DNA"/>
</dbReference>
<gene>
    <name evidence="1" type="ORF">IAA86_01075</name>
</gene>
<sequence>MKLLHKLKRFYYLYILKRKYYRSGKCNCCGRCCEKIYVKHGKNILKDEETFNKLKNLHYFYNDLEVVGKDETGLIFRCNNLDPITKLCKNHKKRDRICRDYPQEEIFMMGASLSDGCGYKFTPIIPFSEVLEKLMKK</sequence>
<dbReference type="Proteomes" id="UP000886865">
    <property type="component" value="Unassembled WGS sequence"/>
</dbReference>
<dbReference type="AlphaFoldDB" id="A0A9D1FH57"/>
<evidence type="ECO:0000313" key="2">
    <source>
        <dbReference type="Proteomes" id="UP000886865"/>
    </source>
</evidence>
<comment type="caution">
    <text evidence="1">The sequence shown here is derived from an EMBL/GenBank/DDBJ whole genome shotgun (WGS) entry which is preliminary data.</text>
</comment>
<dbReference type="Pfam" id="PF03692">
    <property type="entry name" value="CxxCxxCC"/>
    <property type="match status" value="1"/>
</dbReference>
<dbReference type="InterPro" id="IPR005358">
    <property type="entry name" value="Puta_zinc/iron-chelating_dom"/>
</dbReference>
<protein>
    <submittedName>
        <fullName evidence="1">YkgJ family cysteine cluster protein</fullName>
    </submittedName>
</protein>
<name>A0A9D1FH57_9BACT</name>
<accession>A0A9D1FH57</accession>
<reference evidence="1" key="1">
    <citation type="submission" date="2020-10" db="EMBL/GenBank/DDBJ databases">
        <authorList>
            <person name="Gilroy R."/>
        </authorList>
    </citation>
    <scope>NUCLEOTIDE SEQUENCE</scope>
    <source>
        <strain evidence="1">CHK152-2871</strain>
    </source>
</reference>
<evidence type="ECO:0000313" key="1">
    <source>
        <dbReference type="EMBL" id="HIS73594.1"/>
    </source>
</evidence>
<reference evidence="1" key="2">
    <citation type="journal article" date="2021" name="PeerJ">
        <title>Extensive microbial diversity within the chicken gut microbiome revealed by metagenomics and culture.</title>
        <authorList>
            <person name="Gilroy R."/>
            <person name="Ravi A."/>
            <person name="Getino M."/>
            <person name="Pursley I."/>
            <person name="Horton D.L."/>
            <person name="Alikhan N.F."/>
            <person name="Baker D."/>
            <person name="Gharbi K."/>
            <person name="Hall N."/>
            <person name="Watson M."/>
            <person name="Adriaenssens E.M."/>
            <person name="Foster-Nyarko E."/>
            <person name="Jarju S."/>
            <person name="Secka A."/>
            <person name="Antonio M."/>
            <person name="Oren A."/>
            <person name="Chaudhuri R.R."/>
            <person name="La Ragione R."/>
            <person name="Hildebrand F."/>
            <person name="Pallen M.J."/>
        </authorList>
    </citation>
    <scope>NUCLEOTIDE SEQUENCE</scope>
    <source>
        <strain evidence="1">CHK152-2871</strain>
    </source>
</reference>
<proteinExistence type="predicted"/>
<organism evidence="1 2">
    <name type="scientific">Candidatus Galligastranaerophilus intestinavium</name>
    <dbReference type="NCBI Taxonomy" id="2840836"/>
    <lineage>
        <taxon>Bacteria</taxon>
        <taxon>Candidatus Galligastranaerophilus</taxon>
    </lineage>
</organism>